<dbReference type="STRING" id="1442368.A0A0D2GXY5"/>
<dbReference type="HOGENOM" id="CLU_012494_3_3_1"/>
<accession>A0A0D2GXY5</accession>
<dbReference type="Pfam" id="PF07859">
    <property type="entry name" value="Abhydrolase_3"/>
    <property type="match status" value="1"/>
</dbReference>
<organism evidence="3 4">
    <name type="scientific">Fonsecaea pedrosoi CBS 271.37</name>
    <dbReference type="NCBI Taxonomy" id="1442368"/>
    <lineage>
        <taxon>Eukaryota</taxon>
        <taxon>Fungi</taxon>
        <taxon>Dikarya</taxon>
        <taxon>Ascomycota</taxon>
        <taxon>Pezizomycotina</taxon>
        <taxon>Eurotiomycetes</taxon>
        <taxon>Chaetothyriomycetidae</taxon>
        <taxon>Chaetothyriales</taxon>
        <taxon>Herpotrichiellaceae</taxon>
        <taxon>Fonsecaea</taxon>
    </lineage>
</organism>
<dbReference type="AlphaFoldDB" id="A0A0D2GXY5"/>
<dbReference type="Gene3D" id="3.40.50.1820">
    <property type="entry name" value="alpha/beta hydrolase"/>
    <property type="match status" value="1"/>
</dbReference>
<dbReference type="VEuPathDB" id="FungiDB:Z517_09710"/>
<dbReference type="OrthoDB" id="408631at2759"/>
<dbReference type="GeneID" id="25309200"/>
<evidence type="ECO:0000313" key="4">
    <source>
        <dbReference type="Proteomes" id="UP000053029"/>
    </source>
</evidence>
<protein>
    <submittedName>
        <fullName evidence="3">Unplaced genomic scaffold supercont1.6, whole genome shotgun sequence</fullName>
    </submittedName>
</protein>
<evidence type="ECO:0000313" key="3">
    <source>
        <dbReference type="EMBL" id="KIW77264.1"/>
    </source>
</evidence>
<proteinExistence type="predicted"/>
<dbReference type="InterPro" id="IPR013094">
    <property type="entry name" value="AB_hydrolase_3"/>
</dbReference>
<evidence type="ECO:0000259" key="2">
    <source>
        <dbReference type="Pfam" id="PF07859"/>
    </source>
</evidence>
<feature type="domain" description="Alpha/beta hydrolase fold-3" evidence="2">
    <location>
        <begin position="113"/>
        <end position="366"/>
    </location>
</feature>
<dbReference type="InterPro" id="IPR029058">
    <property type="entry name" value="AB_hydrolase_fold"/>
</dbReference>
<keyword evidence="4" id="KW-1185">Reference proteome</keyword>
<dbReference type="PANTHER" id="PTHR23024:SF24">
    <property type="entry name" value="ALPHA_BETA HYDROLASE FOLD-3 DOMAIN-CONTAINING PROTEIN"/>
    <property type="match status" value="1"/>
</dbReference>
<reference evidence="3 4" key="1">
    <citation type="submission" date="2015-01" db="EMBL/GenBank/DDBJ databases">
        <title>The Genome Sequence of Fonsecaea pedrosoi CBS 271.37.</title>
        <authorList>
            <consortium name="The Broad Institute Genomics Platform"/>
            <person name="Cuomo C."/>
            <person name="de Hoog S."/>
            <person name="Gorbushina A."/>
            <person name="Stielow B."/>
            <person name="Teixiera M."/>
            <person name="Abouelleil A."/>
            <person name="Chapman S.B."/>
            <person name="Priest M."/>
            <person name="Young S.K."/>
            <person name="Wortman J."/>
            <person name="Nusbaum C."/>
            <person name="Birren B."/>
        </authorList>
    </citation>
    <scope>NUCLEOTIDE SEQUENCE [LARGE SCALE GENOMIC DNA]</scope>
    <source>
        <strain evidence="3 4">CBS 271.37</strain>
    </source>
</reference>
<dbReference type="Proteomes" id="UP000053029">
    <property type="component" value="Unassembled WGS sequence"/>
</dbReference>
<feature type="region of interest" description="Disordered" evidence="1">
    <location>
        <begin position="413"/>
        <end position="438"/>
    </location>
</feature>
<dbReference type="InterPro" id="IPR050466">
    <property type="entry name" value="Carboxylest/Gibb_receptor"/>
</dbReference>
<dbReference type="EMBL" id="KN846974">
    <property type="protein sequence ID" value="KIW77264.1"/>
    <property type="molecule type" value="Genomic_DNA"/>
</dbReference>
<dbReference type="PANTHER" id="PTHR23024">
    <property type="entry name" value="ARYLACETAMIDE DEACETYLASE"/>
    <property type="match status" value="1"/>
</dbReference>
<evidence type="ECO:0000256" key="1">
    <source>
        <dbReference type="SAM" id="MobiDB-lite"/>
    </source>
</evidence>
<gene>
    <name evidence="3" type="ORF">Z517_09710</name>
</gene>
<name>A0A0D2GXY5_9EURO</name>
<dbReference type="RefSeq" id="XP_013281072.1">
    <property type="nucleotide sequence ID" value="XM_013425618.1"/>
</dbReference>
<dbReference type="GO" id="GO:0016787">
    <property type="term" value="F:hydrolase activity"/>
    <property type="evidence" value="ECO:0007669"/>
    <property type="project" value="InterPro"/>
</dbReference>
<sequence>MKHKYTDDKNPAEAMFTQPFGISWRKALVSLPRLVPDFVLNFTASEGPQPIVFEIPSRGKHLIPVYVWVPPLRKHRHHHIFHSQKNAAGAHLKDALRPIGIDDDHDAKLPVLIDFHGGSFILGSCQEQAPFCARMCRELNCVVISVDYRLGPYAQFPAANLDAEDVVLAVIDPSSRAFKPLREGILWEMLKQGRKPIELDEQKIAFSGFSSGGNIALNLALRIKDDPTAETDWVSPLPWDWPNDIPVLLFYPSLDARLLPHERPRPEGLNPPSGFVERWKIEKELMPTYLPPEKRGHPRASPGLADIRARDGENFGLHPKAKMLLVLPQFDSLNEQSMTWIQKVRDEGRGDDLIVEEVKGVVHGWTQFPDSWISDLERKLKLDAFRRAREFLEDHWHLDSRLAVETEVISHDKDGVRQSSTSIDTAAAAAGSQNLGEA</sequence>
<dbReference type="SUPFAM" id="SSF53474">
    <property type="entry name" value="alpha/beta-Hydrolases"/>
    <property type="match status" value="1"/>
</dbReference>